<organism evidence="2">
    <name type="scientific">Brassica napus</name>
    <name type="common">Rape</name>
    <dbReference type="NCBI Taxonomy" id="3708"/>
    <lineage>
        <taxon>Eukaryota</taxon>
        <taxon>Viridiplantae</taxon>
        <taxon>Streptophyta</taxon>
        <taxon>Embryophyta</taxon>
        <taxon>Tracheophyta</taxon>
        <taxon>Spermatophyta</taxon>
        <taxon>Magnoliopsida</taxon>
        <taxon>eudicotyledons</taxon>
        <taxon>Gunneridae</taxon>
        <taxon>Pentapetalae</taxon>
        <taxon>rosids</taxon>
        <taxon>malvids</taxon>
        <taxon>Brassicales</taxon>
        <taxon>Brassicaceae</taxon>
        <taxon>Brassiceae</taxon>
        <taxon>Brassica</taxon>
    </lineage>
</organism>
<dbReference type="EMBL" id="HG994372">
    <property type="protein sequence ID" value="CAF2107232.1"/>
    <property type="molecule type" value="Genomic_DNA"/>
</dbReference>
<protein>
    <submittedName>
        <fullName evidence="2">(rape) hypothetical protein</fullName>
    </submittedName>
</protein>
<dbReference type="Proteomes" id="UP001295469">
    <property type="component" value="Chromosome C08"/>
</dbReference>
<accession>A0A816U3V1</accession>
<name>A0A816U3V1_BRANA</name>
<reference evidence="2" key="1">
    <citation type="submission" date="2021-01" db="EMBL/GenBank/DDBJ databases">
        <authorList>
            <consortium name="Genoscope - CEA"/>
            <person name="William W."/>
        </authorList>
    </citation>
    <scope>NUCLEOTIDE SEQUENCE</scope>
</reference>
<evidence type="ECO:0000256" key="1">
    <source>
        <dbReference type="SAM" id="Phobius"/>
    </source>
</evidence>
<gene>
    <name evidence="2" type="ORF">DARMORV10_C08P09880.1</name>
</gene>
<proteinExistence type="predicted"/>
<evidence type="ECO:0000313" key="2">
    <source>
        <dbReference type="EMBL" id="CAF2107232.1"/>
    </source>
</evidence>
<sequence>MDNSMSLESLLSMQGGDGDVSFDKNSFGAAAAIASSEQMLTSAIHSMELTQGVHIEIANLGLGDGGHTFSMVDTVVEVLRRKLAVINGGTEPELEVFFSDLRLSNRFFSSFRPLEDRVNDWGKKYYTYGTSLPFYMRLFPKGELHVVVTTSALQWLSLIPRKVMEKGSKTWNKGRVWIQGAEREVVEAYAEQSHKDLVEFLKCRKEEIVGSIEEDRRDAFNIPLYLRNTEEVTAAIESCGGFKIEKMELLKIADPMNARQQEFIKDPDSYGRAMANLVQVAQIKPKVEAYLGPDLTSTFYERYAIGAANNKEFLTKNSFYSMIAVSAIRISNKRLLVSLGSKPPLDTPQGTFMTSLTESYDKWFWVDSVIPLRIQYGNVGFQSHCLNSTIVSFSNSVKYIQRAVARHRGTGSSAASTSIPLWLIVKSITSPPPHRLIIPIPSERCWYSTDTCFGLNQNHLWSLNLPIVINLSHHSSSKASCLSTIRRRPSVKRVHLAQSRDVVLKLPLFVHPSQVSRVFISSDFVTGAIRFQGPSYLFVNVKSRIFILFGSVEIHIVSSWSLDVGARAVHARSTSFQTLPFGLINVGSDYFMLMVVTYSGIHLMLPTVLQWTSKTLSFSFVITCFMFCFMMFIKPSRIPSGSYLVTDEHSSGCNSLNSF</sequence>
<dbReference type="InterPro" id="IPR005299">
    <property type="entry name" value="MeTrfase_7"/>
</dbReference>
<dbReference type="AlphaFoldDB" id="A0A816U3V1"/>
<feature type="transmembrane region" description="Helical" evidence="1">
    <location>
        <begin position="590"/>
        <end position="609"/>
    </location>
</feature>
<dbReference type="Pfam" id="PF03492">
    <property type="entry name" value="Methyltransf_7"/>
    <property type="match status" value="2"/>
</dbReference>
<keyword evidence="1" id="KW-0812">Transmembrane</keyword>
<dbReference type="SUPFAM" id="SSF53335">
    <property type="entry name" value="S-adenosyl-L-methionine-dependent methyltransferases"/>
    <property type="match status" value="1"/>
</dbReference>
<dbReference type="InterPro" id="IPR029063">
    <property type="entry name" value="SAM-dependent_MTases_sf"/>
</dbReference>
<keyword evidence="1" id="KW-0472">Membrane</keyword>
<feature type="transmembrane region" description="Helical" evidence="1">
    <location>
        <begin position="615"/>
        <end position="633"/>
    </location>
</feature>
<dbReference type="GO" id="GO:0008168">
    <property type="term" value="F:methyltransferase activity"/>
    <property type="evidence" value="ECO:0007669"/>
    <property type="project" value="InterPro"/>
</dbReference>
<dbReference type="Gene3D" id="3.40.50.150">
    <property type="entry name" value="Vaccinia Virus protein VP39"/>
    <property type="match status" value="1"/>
</dbReference>
<keyword evidence="1" id="KW-1133">Transmembrane helix</keyword>
<dbReference type="PANTHER" id="PTHR31009">
    <property type="entry name" value="S-ADENOSYL-L-METHIONINE:CARBOXYL METHYLTRANSFERASE FAMILY PROTEIN"/>
    <property type="match status" value="1"/>
</dbReference>